<evidence type="ECO:0000256" key="2">
    <source>
        <dbReference type="SAM" id="Phobius"/>
    </source>
</evidence>
<keyword evidence="2" id="KW-1133">Transmembrane helix</keyword>
<evidence type="ECO:0000313" key="3">
    <source>
        <dbReference type="EMBL" id="MEZ3182613.1"/>
    </source>
</evidence>
<name>A0ABV4J6Q8_9ACTN</name>
<evidence type="ECO:0000313" key="4">
    <source>
        <dbReference type="Proteomes" id="UP001567537"/>
    </source>
</evidence>
<keyword evidence="2" id="KW-0812">Transmembrane</keyword>
<evidence type="ECO:0000256" key="1">
    <source>
        <dbReference type="SAM" id="MobiDB-lite"/>
    </source>
</evidence>
<comment type="caution">
    <text evidence="3">The sequence shown here is derived from an EMBL/GenBank/DDBJ whole genome shotgun (WGS) entry which is preliminary data.</text>
</comment>
<keyword evidence="2" id="KW-0472">Membrane</keyword>
<feature type="region of interest" description="Disordered" evidence="1">
    <location>
        <begin position="71"/>
        <end position="109"/>
    </location>
</feature>
<feature type="transmembrane region" description="Helical" evidence="2">
    <location>
        <begin position="31"/>
        <end position="57"/>
    </location>
</feature>
<keyword evidence="4" id="KW-1185">Reference proteome</keyword>
<dbReference type="EMBL" id="JAHWZY010000047">
    <property type="protein sequence ID" value="MEZ3182613.1"/>
    <property type="molecule type" value="Genomic_DNA"/>
</dbReference>
<accession>A0ABV4J6Q8</accession>
<sequence>MIVTMAGLIGLRAFSHFVFTPLIIDNAISYGTVGVVLVVESWLVGVGSVIFGGSLFGRRLPHHHGHRLALALPPPLRTEPADDDRRRSLPARGRGPVEGRGPAPPCRPT</sequence>
<dbReference type="Proteomes" id="UP001567537">
    <property type="component" value="Unassembled WGS sequence"/>
</dbReference>
<protein>
    <recommendedName>
        <fullName evidence="5">Integral membrane protein</fullName>
    </recommendedName>
</protein>
<evidence type="ECO:0008006" key="5">
    <source>
        <dbReference type="Google" id="ProtNLM"/>
    </source>
</evidence>
<organism evidence="3 4">
    <name type="scientific">Streptomyces pimonensis</name>
    <dbReference type="NCBI Taxonomy" id="2860288"/>
    <lineage>
        <taxon>Bacteria</taxon>
        <taxon>Bacillati</taxon>
        <taxon>Actinomycetota</taxon>
        <taxon>Actinomycetes</taxon>
        <taxon>Kitasatosporales</taxon>
        <taxon>Streptomycetaceae</taxon>
        <taxon>Streptomyces</taxon>
    </lineage>
</organism>
<gene>
    <name evidence="3" type="ORF">KYY02_29315</name>
</gene>
<reference evidence="3 4" key="1">
    <citation type="journal article" date="2021" name="Res Sq">
        <title>Streptomyces Pimoensis sp. nov., Isolated From the Taklimakan Desert in Xinjiang, China.</title>
        <authorList>
            <person name="Zhang P."/>
            <person name="Luo X."/>
            <person name="Luo X."/>
            <person name="Liu Z."/>
            <person name="Xia Z."/>
            <person name="Wan C."/>
            <person name="zhang L."/>
        </authorList>
    </citation>
    <scope>NUCLEOTIDE SEQUENCE [LARGE SCALE GENOMIC DNA]</scope>
    <source>
        <strain evidence="3 4">TRM75549</strain>
    </source>
</reference>
<proteinExistence type="predicted"/>